<dbReference type="RefSeq" id="WP_049726774.1">
    <property type="nucleotide sequence ID" value="NZ_CP012154.1"/>
</dbReference>
<dbReference type="Proteomes" id="UP000066624">
    <property type="component" value="Chromosome"/>
</dbReference>
<evidence type="ECO:0000313" key="2">
    <source>
        <dbReference type="Proteomes" id="UP000066624"/>
    </source>
</evidence>
<dbReference type="SUPFAM" id="SSF54593">
    <property type="entry name" value="Glyoxalase/Bleomycin resistance protein/Dihydroxybiphenyl dioxygenase"/>
    <property type="match status" value="1"/>
</dbReference>
<protein>
    <submittedName>
        <fullName evidence="1">Glyoxalase</fullName>
    </submittedName>
</protein>
<dbReference type="EMBL" id="CP012154">
    <property type="protein sequence ID" value="AKS43276.1"/>
    <property type="molecule type" value="Genomic_DNA"/>
</dbReference>
<dbReference type="PROSITE" id="PS51819">
    <property type="entry name" value="VOC"/>
    <property type="match status" value="1"/>
</dbReference>
<dbReference type="Pfam" id="PF00903">
    <property type="entry name" value="Glyoxalase"/>
    <property type="match status" value="1"/>
</dbReference>
<dbReference type="InterPro" id="IPR029068">
    <property type="entry name" value="Glyas_Bleomycin-R_OHBP_Dase"/>
</dbReference>
<proteinExistence type="predicted"/>
<dbReference type="PATRIC" id="fig|1579979.3.peg.2986"/>
<gene>
    <name evidence="1" type="ORF">WM2015_2919</name>
</gene>
<sequence length="142" mass="16607">MSRSDRPRTRALGGIFFRCEDPAATRAWYEQHLGLKVDAYGTNFAWRDRHEPERIGRTQWSPFKQGTDYFGDPEQQFMINYRVDDLDALLEQMRQQGVEIVGDVQVESYGKFAHVIDGDGRRIELWEPVDEVYQEMVDGETD</sequence>
<dbReference type="InterPro" id="IPR052164">
    <property type="entry name" value="Anthracycline_SecMetBiosynth"/>
</dbReference>
<dbReference type="InterPro" id="IPR037523">
    <property type="entry name" value="VOC_core"/>
</dbReference>
<evidence type="ECO:0000313" key="1">
    <source>
        <dbReference type="EMBL" id="AKS43276.1"/>
    </source>
</evidence>
<dbReference type="KEGG" id="wma:WM2015_2919"/>
<dbReference type="AlphaFoldDB" id="A0A0K0Y085"/>
<dbReference type="Gene3D" id="3.10.180.10">
    <property type="entry name" value="2,3-Dihydroxybiphenyl 1,2-Dioxygenase, domain 1"/>
    <property type="match status" value="1"/>
</dbReference>
<accession>A0A0K0Y085</accession>
<dbReference type="InterPro" id="IPR004360">
    <property type="entry name" value="Glyas_Fos-R_dOase_dom"/>
</dbReference>
<dbReference type="PANTHER" id="PTHR33993:SF5">
    <property type="entry name" value="GLYOXALASE"/>
    <property type="match status" value="1"/>
</dbReference>
<dbReference type="PANTHER" id="PTHR33993">
    <property type="entry name" value="GLYOXALASE-RELATED"/>
    <property type="match status" value="1"/>
</dbReference>
<keyword evidence="2" id="KW-1185">Reference proteome</keyword>
<name>A0A0K0Y085_9GAMM</name>
<dbReference type="STRING" id="1579979.WM2015_2919"/>
<reference evidence="1 2" key="1">
    <citation type="submission" date="2015-07" db="EMBL/GenBank/DDBJ databases">
        <authorList>
            <person name="Noorani M."/>
        </authorList>
    </citation>
    <scope>NUCLEOTIDE SEQUENCE [LARGE SCALE GENOMIC DNA]</scope>
    <source>
        <strain evidence="1 2">KCTC 42284</strain>
    </source>
</reference>
<dbReference type="OrthoDB" id="9799428at2"/>
<organism evidence="1 2">
    <name type="scientific">Wenzhouxiangella marina</name>
    <dbReference type="NCBI Taxonomy" id="1579979"/>
    <lineage>
        <taxon>Bacteria</taxon>
        <taxon>Pseudomonadati</taxon>
        <taxon>Pseudomonadota</taxon>
        <taxon>Gammaproteobacteria</taxon>
        <taxon>Chromatiales</taxon>
        <taxon>Wenzhouxiangellaceae</taxon>
        <taxon>Wenzhouxiangella</taxon>
    </lineage>
</organism>